<dbReference type="InterPro" id="IPR038765">
    <property type="entry name" value="Papain-like_cys_pep_sf"/>
</dbReference>
<dbReference type="GO" id="GO:0008233">
    <property type="term" value="F:peptidase activity"/>
    <property type="evidence" value="ECO:0007669"/>
    <property type="project" value="UniProtKB-KW"/>
</dbReference>
<reference evidence="2" key="2">
    <citation type="submission" date="2022-01" db="EMBL/GenBank/DDBJ databases">
        <authorList>
            <person name="Yamashiro T."/>
            <person name="Shiraishi A."/>
            <person name="Satake H."/>
            <person name="Nakayama K."/>
        </authorList>
    </citation>
    <scope>NUCLEOTIDE SEQUENCE</scope>
</reference>
<proteinExistence type="predicted"/>
<dbReference type="GO" id="GO:0006508">
    <property type="term" value="P:proteolysis"/>
    <property type="evidence" value="ECO:0007669"/>
    <property type="project" value="UniProtKB-KW"/>
</dbReference>
<evidence type="ECO:0000313" key="2">
    <source>
        <dbReference type="EMBL" id="GJT05073.1"/>
    </source>
</evidence>
<protein>
    <submittedName>
        <fullName evidence="2">Ulp1 protease family, C-terminal catalytic domain-containing protein</fullName>
    </submittedName>
</protein>
<dbReference type="Gene3D" id="3.40.395.10">
    <property type="entry name" value="Adenoviral Proteinase, Chain A"/>
    <property type="match status" value="1"/>
</dbReference>
<sequence length="690" mass="79942">MGSRIKANEGLSLEVYDAKVSARSRLYLLKTIGSKLAFKPGRYKKFKSIVFGPWLDIRTQEHDNHLINYLLQHQRNVKDPSTDIPFTFDIGPNTIEFGRRDVKGLDLNKLLNNHTQFNKLFDDDDDVHGFVFAFKIWLLETYPNSKTWWVEEKNVIPRVVAWSDGTLFLKNDYDRLFQVRNRLRTLTPSSDEMKQKWWRMSLEYFHNVSKASTSSDGPSKKKKSRVKHKSVVSHTHVRTEVHREVDVRTNVHHDVDEGLSVPDVHHDVEEGLSVPELLKKISDMQRDFQSRITAVEQFVNHHKTSKIGSDSHVTNVFSNSMEFDHHDFGSLTKNPHNRVALMKKITNMEPSCGSDVKARNKESMCVDSSIKTSCATDINANNVHKDSMDFDHDPKVVEQNEFDQNVADKNLIHDFDQTVEWKILLNDEAISFKNSPNFIVEEHQLVSSKNCKVPIAGAEMIAIDALIKIINFDIPKESPIQPMVIETPVEGCKSGETSKSMISETQSHTCDSVKRPMMLRFNERLKRSFQIGKRPAEADWAICGPFFNTFMLGDKKPCCFVDRVTYGVPWFSKYVEKVYFSINAEDNHWILAEFHIRSGVITFYDDLPLKNLIVEDRKWWLDTRQLYADKLPKLLIQSEVMEKKNIDPSNYYISYRLLNNLPLEVSNPTQTGLAYREHLTDFFWKYKIAK</sequence>
<feature type="compositionally biased region" description="Basic residues" evidence="1">
    <location>
        <begin position="220"/>
        <end position="231"/>
    </location>
</feature>
<dbReference type="SUPFAM" id="SSF54001">
    <property type="entry name" value="Cysteine proteinases"/>
    <property type="match status" value="1"/>
</dbReference>
<comment type="caution">
    <text evidence="2">The sequence shown here is derived from an EMBL/GenBank/DDBJ whole genome shotgun (WGS) entry which is preliminary data.</text>
</comment>
<dbReference type="EMBL" id="BQNB010012557">
    <property type="protein sequence ID" value="GJT05073.1"/>
    <property type="molecule type" value="Genomic_DNA"/>
</dbReference>
<gene>
    <name evidence="2" type="ORF">Tco_0839535</name>
</gene>
<evidence type="ECO:0000256" key="1">
    <source>
        <dbReference type="SAM" id="MobiDB-lite"/>
    </source>
</evidence>
<feature type="region of interest" description="Disordered" evidence="1">
    <location>
        <begin position="210"/>
        <end position="235"/>
    </location>
</feature>
<reference evidence="2" key="1">
    <citation type="journal article" date="2022" name="Int. J. Mol. Sci.">
        <title>Draft Genome of Tanacetum Coccineum: Genomic Comparison of Closely Related Tanacetum-Family Plants.</title>
        <authorList>
            <person name="Yamashiro T."/>
            <person name="Shiraishi A."/>
            <person name="Nakayama K."/>
            <person name="Satake H."/>
        </authorList>
    </citation>
    <scope>NUCLEOTIDE SEQUENCE</scope>
</reference>
<dbReference type="Proteomes" id="UP001151760">
    <property type="component" value="Unassembled WGS sequence"/>
</dbReference>
<name>A0ABQ5AV09_9ASTR</name>
<keyword evidence="2" id="KW-0645">Protease</keyword>
<accession>A0ABQ5AV09</accession>
<keyword evidence="3" id="KW-1185">Reference proteome</keyword>
<keyword evidence="2" id="KW-0378">Hydrolase</keyword>
<organism evidence="2 3">
    <name type="scientific">Tanacetum coccineum</name>
    <dbReference type="NCBI Taxonomy" id="301880"/>
    <lineage>
        <taxon>Eukaryota</taxon>
        <taxon>Viridiplantae</taxon>
        <taxon>Streptophyta</taxon>
        <taxon>Embryophyta</taxon>
        <taxon>Tracheophyta</taxon>
        <taxon>Spermatophyta</taxon>
        <taxon>Magnoliopsida</taxon>
        <taxon>eudicotyledons</taxon>
        <taxon>Gunneridae</taxon>
        <taxon>Pentapetalae</taxon>
        <taxon>asterids</taxon>
        <taxon>campanulids</taxon>
        <taxon>Asterales</taxon>
        <taxon>Asteraceae</taxon>
        <taxon>Asteroideae</taxon>
        <taxon>Anthemideae</taxon>
        <taxon>Anthemidinae</taxon>
        <taxon>Tanacetum</taxon>
    </lineage>
</organism>
<evidence type="ECO:0000313" key="3">
    <source>
        <dbReference type="Proteomes" id="UP001151760"/>
    </source>
</evidence>